<comment type="caution">
    <text evidence="1">The sequence shown here is derived from an EMBL/GenBank/DDBJ whole genome shotgun (WGS) entry which is preliminary data.</text>
</comment>
<proteinExistence type="predicted"/>
<evidence type="ECO:0000313" key="1">
    <source>
        <dbReference type="EMBL" id="GBP67596.1"/>
    </source>
</evidence>
<name>A0A4C1XUE1_EUMVA</name>
<keyword evidence="2" id="KW-1185">Reference proteome</keyword>
<gene>
    <name evidence="1" type="ORF">EVAR_98650_1</name>
</gene>
<sequence length="300" mass="34342">MCGAQIYKFKLWWIACPPTPLLQEAILLALSAKKNDMEWANLKAVLAERGPDKSVEQWKNTWRDLKKRARSEMATHKRSQNITGNKEPVPVISDITNKITDIIGLASAIGIGPWSLLLIHSSLFANGAAFFWALINDEPCSSKLGTDTNTGCEKNDKETPSEELLKKKIRLFDACNLPPSTRELLEHVKRTIYLSNVWRNAHKQTPTEKKPEECGWNLIEEKYEFHWFDGPHSPQMQEINIARAVVRRVTRGAARAFGNGWTLWLPRWSKLQMFLKERGHFDLLREFEAYCASPASLTLR</sequence>
<evidence type="ECO:0008006" key="3">
    <source>
        <dbReference type="Google" id="ProtNLM"/>
    </source>
</evidence>
<accession>A0A4C1XUE1</accession>
<organism evidence="1 2">
    <name type="scientific">Eumeta variegata</name>
    <name type="common">Bagworm moth</name>
    <name type="synonym">Eumeta japonica</name>
    <dbReference type="NCBI Taxonomy" id="151549"/>
    <lineage>
        <taxon>Eukaryota</taxon>
        <taxon>Metazoa</taxon>
        <taxon>Ecdysozoa</taxon>
        <taxon>Arthropoda</taxon>
        <taxon>Hexapoda</taxon>
        <taxon>Insecta</taxon>
        <taxon>Pterygota</taxon>
        <taxon>Neoptera</taxon>
        <taxon>Endopterygota</taxon>
        <taxon>Lepidoptera</taxon>
        <taxon>Glossata</taxon>
        <taxon>Ditrysia</taxon>
        <taxon>Tineoidea</taxon>
        <taxon>Psychidae</taxon>
        <taxon>Oiketicinae</taxon>
        <taxon>Eumeta</taxon>
    </lineage>
</organism>
<evidence type="ECO:0000313" key="2">
    <source>
        <dbReference type="Proteomes" id="UP000299102"/>
    </source>
</evidence>
<protein>
    <recommendedName>
        <fullName evidence="3">Regulatory protein zeste</fullName>
    </recommendedName>
</protein>
<dbReference type="AlphaFoldDB" id="A0A4C1XUE1"/>
<dbReference type="EMBL" id="BGZK01000987">
    <property type="protein sequence ID" value="GBP67596.1"/>
    <property type="molecule type" value="Genomic_DNA"/>
</dbReference>
<dbReference type="Proteomes" id="UP000299102">
    <property type="component" value="Unassembled WGS sequence"/>
</dbReference>
<reference evidence="1 2" key="1">
    <citation type="journal article" date="2019" name="Commun. Biol.">
        <title>The bagworm genome reveals a unique fibroin gene that provides high tensile strength.</title>
        <authorList>
            <person name="Kono N."/>
            <person name="Nakamura H."/>
            <person name="Ohtoshi R."/>
            <person name="Tomita M."/>
            <person name="Numata K."/>
            <person name="Arakawa K."/>
        </authorList>
    </citation>
    <scope>NUCLEOTIDE SEQUENCE [LARGE SCALE GENOMIC DNA]</scope>
</reference>
<dbReference type="OrthoDB" id="6369473at2759"/>